<dbReference type="GO" id="GO:0009423">
    <property type="term" value="P:chorismate biosynthetic process"/>
    <property type="evidence" value="ECO:0007669"/>
    <property type="project" value="TreeGrafter"/>
</dbReference>
<gene>
    <name evidence="2" type="ORF">UFOPK3342_00216</name>
</gene>
<dbReference type="InterPro" id="IPR013708">
    <property type="entry name" value="Shikimate_DH-bd_N"/>
</dbReference>
<proteinExistence type="predicted"/>
<dbReference type="InterPro" id="IPR022893">
    <property type="entry name" value="Shikimate_DH_fam"/>
</dbReference>
<dbReference type="GO" id="GO:0019632">
    <property type="term" value="P:shikimate metabolic process"/>
    <property type="evidence" value="ECO:0007669"/>
    <property type="project" value="TreeGrafter"/>
</dbReference>
<dbReference type="SUPFAM" id="SSF51735">
    <property type="entry name" value="NAD(P)-binding Rossmann-fold domains"/>
    <property type="match status" value="1"/>
</dbReference>
<sequence length="272" mass="29215">MIKAAVLGSPISHSLSPLLHTVAYNELGMKSNYSPIEVKSGELATFLSTCDDSWTGFSLTMPLKEEVIPLAHKVSDLARTIKSANTLLRDNGNWHATSTDVPGFVNAIEANGKKISGEVLIIGAGATARAAAAATDGLAESITVMMRPSSRERDMRDCVKTSRLNFVSWGDSPSFLSADLIISATPAGASDSLLDYFPKKPKSVLFDVLYHPWPTMALVNWKANGGDIIDGLDLLIHQAIDQIQLFSGAPLDRKDMSGLLRSRSLTVLKSST</sequence>
<dbReference type="AlphaFoldDB" id="A0A6J7CF65"/>
<dbReference type="GO" id="GO:0005829">
    <property type="term" value="C:cytosol"/>
    <property type="evidence" value="ECO:0007669"/>
    <property type="project" value="TreeGrafter"/>
</dbReference>
<evidence type="ECO:0000259" key="1">
    <source>
        <dbReference type="Pfam" id="PF08501"/>
    </source>
</evidence>
<dbReference type="EMBL" id="CAFBLH010000004">
    <property type="protein sequence ID" value="CAB4857012.1"/>
    <property type="molecule type" value="Genomic_DNA"/>
</dbReference>
<dbReference type="PANTHER" id="PTHR21089">
    <property type="entry name" value="SHIKIMATE DEHYDROGENASE"/>
    <property type="match status" value="1"/>
</dbReference>
<dbReference type="PANTHER" id="PTHR21089:SF1">
    <property type="entry name" value="BIFUNCTIONAL 3-DEHYDROQUINATE DEHYDRATASE_SHIKIMATE DEHYDROGENASE, CHLOROPLASTIC"/>
    <property type="match status" value="1"/>
</dbReference>
<dbReference type="SUPFAM" id="SSF53223">
    <property type="entry name" value="Aminoacid dehydrogenase-like, N-terminal domain"/>
    <property type="match status" value="1"/>
</dbReference>
<accession>A0A6J7CF65</accession>
<evidence type="ECO:0000313" key="2">
    <source>
        <dbReference type="EMBL" id="CAB4857012.1"/>
    </source>
</evidence>
<dbReference type="InterPro" id="IPR046346">
    <property type="entry name" value="Aminoacid_DH-like_N_sf"/>
</dbReference>
<protein>
    <submittedName>
        <fullName evidence="2">Unannotated protein</fullName>
    </submittedName>
</protein>
<dbReference type="GO" id="GO:0050661">
    <property type="term" value="F:NADP binding"/>
    <property type="evidence" value="ECO:0007669"/>
    <property type="project" value="TreeGrafter"/>
</dbReference>
<reference evidence="2" key="1">
    <citation type="submission" date="2020-05" db="EMBL/GenBank/DDBJ databases">
        <authorList>
            <person name="Chiriac C."/>
            <person name="Salcher M."/>
            <person name="Ghai R."/>
            <person name="Kavagutti S V."/>
        </authorList>
    </citation>
    <scope>NUCLEOTIDE SEQUENCE</scope>
</reference>
<organism evidence="2">
    <name type="scientific">freshwater metagenome</name>
    <dbReference type="NCBI Taxonomy" id="449393"/>
    <lineage>
        <taxon>unclassified sequences</taxon>
        <taxon>metagenomes</taxon>
        <taxon>ecological metagenomes</taxon>
    </lineage>
</organism>
<name>A0A6J7CF65_9ZZZZ</name>
<dbReference type="Gene3D" id="3.40.50.10860">
    <property type="entry name" value="Leucine Dehydrogenase, chain A, domain 1"/>
    <property type="match status" value="1"/>
</dbReference>
<dbReference type="GO" id="GO:0004764">
    <property type="term" value="F:shikimate 3-dehydrogenase (NADP+) activity"/>
    <property type="evidence" value="ECO:0007669"/>
    <property type="project" value="InterPro"/>
</dbReference>
<dbReference type="Gene3D" id="3.40.50.720">
    <property type="entry name" value="NAD(P)-binding Rossmann-like Domain"/>
    <property type="match status" value="1"/>
</dbReference>
<dbReference type="InterPro" id="IPR036291">
    <property type="entry name" value="NAD(P)-bd_dom_sf"/>
</dbReference>
<feature type="domain" description="Shikimate dehydrogenase substrate binding N-terminal" evidence="1">
    <location>
        <begin position="6"/>
        <end position="87"/>
    </location>
</feature>
<dbReference type="Pfam" id="PF08501">
    <property type="entry name" value="Shikimate_dh_N"/>
    <property type="match status" value="1"/>
</dbReference>
<dbReference type="NCBIfam" id="NF001311">
    <property type="entry name" value="PRK00258.1-3"/>
    <property type="match status" value="1"/>
</dbReference>